<evidence type="ECO:0000313" key="2">
    <source>
        <dbReference type="Proteomes" id="UP001497680"/>
    </source>
</evidence>
<dbReference type="Proteomes" id="UP001497680">
    <property type="component" value="Unassembled WGS sequence"/>
</dbReference>
<protein>
    <submittedName>
        <fullName evidence="1">HET-domain-containing protein</fullName>
    </submittedName>
</protein>
<keyword evidence="2" id="KW-1185">Reference proteome</keyword>
<dbReference type="EMBL" id="MU394305">
    <property type="protein sequence ID" value="KAI6087849.1"/>
    <property type="molecule type" value="Genomic_DNA"/>
</dbReference>
<gene>
    <name evidence="1" type="ORF">F4821DRAFT_277515</name>
</gene>
<proteinExistence type="predicted"/>
<reference evidence="1 2" key="1">
    <citation type="journal article" date="2022" name="New Phytol.">
        <title>Ecological generalism drives hyperdiversity of secondary metabolite gene clusters in xylarialean endophytes.</title>
        <authorList>
            <person name="Franco M.E.E."/>
            <person name="Wisecaver J.H."/>
            <person name="Arnold A.E."/>
            <person name="Ju Y.M."/>
            <person name="Slot J.C."/>
            <person name="Ahrendt S."/>
            <person name="Moore L.P."/>
            <person name="Eastman K.E."/>
            <person name="Scott K."/>
            <person name="Konkel Z."/>
            <person name="Mondo S.J."/>
            <person name="Kuo A."/>
            <person name="Hayes R.D."/>
            <person name="Haridas S."/>
            <person name="Andreopoulos B."/>
            <person name="Riley R."/>
            <person name="LaButti K."/>
            <person name="Pangilinan J."/>
            <person name="Lipzen A."/>
            <person name="Amirebrahimi M."/>
            <person name="Yan J."/>
            <person name="Adam C."/>
            <person name="Keymanesh K."/>
            <person name="Ng V."/>
            <person name="Louie K."/>
            <person name="Northen T."/>
            <person name="Drula E."/>
            <person name="Henrissat B."/>
            <person name="Hsieh H.M."/>
            <person name="Youens-Clark K."/>
            <person name="Lutzoni F."/>
            <person name="Miadlikowska J."/>
            <person name="Eastwood D.C."/>
            <person name="Hamelin R.C."/>
            <person name="Grigoriev I.V."/>
            <person name="U'Ren J.M."/>
        </authorList>
    </citation>
    <scope>NUCLEOTIDE SEQUENCE [LARGE SCALE GENOMIC DNA]</scope>
    <source>
        <strain evidence="1 2">ER1909</strain>
    </source>
</reference>
<accession>A0ACC0D548</accession>
<sequence>MLECLKCLRRPDPYGKHRMSDLFNAAENGCSRCDIFRQCIQKFIAPGENISGYSYKIRNEFKDESRLLVWRPDKSVSFTISINQITDESRDWVARELENCAKHALCNTTAEPHLPTRVLDLNYDIDHVPVTETNHGDTGKYYALSHCWGDPAYMTTKLTVHTRNDLKAGKIPLKSLPRTFRDAISFTRKMGVRYLWIDSLCILQRDFEKDNESDREFVEKDWQQESSKMCLVYQNSYITLAAAASEGCQGGLFYTNRKFKLEEKRNDESSYHFVIRKMTDHYQRLPLIQRGWSFQERLLSPRTLYFTEDELYWQCDCIVNHTSTKTCQCTGIESIFIDVRFLKIAAGIKSRDTSFLWHKLVESYSATNLSYQSDKLTAIDGLAQYFTAQGKHDYLAGLWTDFLWIGLLWRVKSVDGVRRTEQTNPPPIKNRWSSRDWLFPTWSWASISGSVSWGNISRFYELDLSQPPWHRRQATTGRQYELHLSGVLVPIKLKDLEGLHDETNHLFDEKESNGRFYPDYQYSLYEDGERGHVNRDSTVYCLRMKPCYTPGLGQNCYMSLVLHCVQEAGQVYDRIGFVSCLGGTNGRRCWWGDEDGLEVKDFILT</sequence>
<comment type="caution">
    <text evidence="1">The sequence shown here is derived from an EMBL/GenBank/DDBJ whole genome shotgun (WGS) entry which is preliminary data.</text>
</comment>
<organism evidence="1 2">
    <name type="scientific">Hypoxylon rubiginosum</name>
    <dbReference type="NCBI Taxonomy" id="110542"/>
    <lineage>
        <taxon>Eukaryota</taxon>
        <taxon>Fungi</taxon>
        <taxon>Dikarya</taxon>
        <taxon>Ascomycota</taxon>
        <taxon>Pezizomycotina</taxon>
        <taxon>Sordariomycetes</taxon>
        <taxon>Xylariomycetidae</taxon>
        <taxon>Xylariales</taxon>
        <taxon>Hypoxylaceae</taxon>
        <taxon>Hypoxylon</taxon>
    </lineage>
</organism>
<name>A0ACC0D548_9PEZI</name>
<evidence type="ECO:0000313" key="1">
    <source>
        <dbReference type="EMBL" id="KAI6087849.1"/>
    </source>
</evidence>